<gene>
    <name evidence="1" type="ORF">H3V42_21030</name>
</gene>
<dbReference type="Proteomes" id="UP000515377">
    <property type="component" value="Chromosome"/>
</dbReference>
<evidence type="ECO:0000313" key="2">
    <source>
        <dbReference type="Proteomes" id="UP000515377"/>
    </source>
</evidence>
<accession>A0A9X7UDC1</accession>
<name>A0A9X7UDC1_SPHYA</name>
<dbReference type="AlphaFoldDB" id="A0A9X7UDC1"/>
<dbReference type="EMBL" id="CP060122">
    <property type="protein sequence ID" value="QNG44340.1"/>
    <property type="molecule type" value="Genomic_DNA"/>
</dbReference>
<sequence>MQDFAACTVRRWRHGVERYLDTVPESVEAQTMGARLATEDCLISGQMQFQEALYRAAAYEAMYRVTFARQGVSDFASVPPIDYAQPGAPTDKAASARATLRRLADCAVRHGPLEARALILSPIGGPDESAAFAAVTPMVSACMPADATVNFSKISLRGYVGEALYRLSMAARGASALPS</sequence>
<protein>
    <submittedName>
        <fullName evidence="1">Uncharacterized protein</fullName>
    </submittedName>
</protein>
<reference evidence="1 2" key="1">
    <citation type="submission" date="2020-07" db="EMBL/GenBank/DDBJ databases">
        <title>Whole genome sequence of Sphingobium yanoikuyae A3.</title>
        <authorList>
            <person name="Han S.-S."/>
        </authorList>
    </citation>
    <scope>NUCLEOTIDE SEQUENCE [LARGE SCALE GENOMIC DNA]</scope>
    <source>
        <strain evidence="1 2">A3</strain>
    </source>
</reference>
<organism evidence="1 2">
    <name type="scientific">Sphingobium yanoikuyae</name>
    <name type="common">Sphingomonas yanoikuyae</name>
    <dbReference type="NCBI Taxonomy" id="13690"/>
    <lineage>
        <taxon>Bacteria</taxon>
        <taxon>Pseudomonadati</taxon>
        <taxon>Pseudomonadota</taxon>
        <taxon>Alphaproteobacteria</taxon>
        <taxon>Sphingomonadales</taxon>
        <taxon>Sphingomonadaceae</taxon>
        <taxon>Sphingobium</taxon>
    </lineage>
</organism>
<proteinExistence type="predicted"/>
<evidence type="ECO:0000313" key="1">
    <source>
        <dbReference type="EMBL" id="QNG44340.1"/>
    </source>
</evidence>